<proteinExistence type="predicted"/>
<protein>
    <submittedName>
        <fullName evidence="1">Uncharacterized protein</fullName>
    </submittedName>
</protein>
<reference evidence="1 2" key="1">
    <citation type="submission" date="2019-04" db="EMBL/GenBank/DDBJ databases">
        <authorList>
            <person name="Van Vliet M D."/>
        </authorList>
    </citation>
    <scope>NUCLEOTIDE SEQUENCE [LARGE SCALE GENOMIC DNA]</scope>
    <source>
        <strain evidence="1 2">F1</strain>
    </source>
</reference>
<organism evidence="1 2">
    <name type="scientific">Pontiella desulfatans</name>
    <dbReference type="NCBI Taxonomy" id="2750659"/>
    <lineage>
        <taxon>Bacteria</taxon>
        <taxon>Pseudomonadati</taxon>
        <taxon>Kiritimatiellota</taxon>
        <taxon>Kiritimatiellia</taxon>
        <taxon>Kiritimatiellales</taxon>
        <taxon>Pontiellaceae</taxon>
        <taxon>Pontiella</taxon>
    </lineage>
</organism>
<keyword evidence="2" id="KW-1185">Reference proteome</keyword>
<dbReference type="AlphaFoldDB" id="A0A6C2U1Y1"/>
<dbReference type="RefSeq" id="WP_136079428.1">
    <property type="nucleotide sequence ID" value="NZ_CAAHFG010000001.1"/>
</dbReference>
<dbReference type="EMBL" id="CAAHFG010000001">
    <property type="protein sequence ID" value="VGO13893.1"/>
    <property type="molecule type" value="Genomic_DNA"/>
</dbReference>
<gene>
    <name evidence="1" type="ORF">PDESU_02450</name>
</gene>
<name>A0A6C2U1Y1_PONDE</name>
<evidence type="ECO:0000313" key="2">
    <source>
        <dbReference type="Proteomes" id="UP000366872"/>
    </source>
</evidence>
<evidence type="ECO:0000313" key="1">
    <source>
        <dbReference type="EMBL" id="VGO13893.1"/>
    </source>
</evidence>
<accession>A0A6C2U1Y1</accession>
<dbReference type="Proteomes" id="UP000366872">
    <property type="component" value="Unassembled WGS sequence"/>
</dbReference>
<sequence length="113" mass="12632">MNKTKVNRILEYIGIQSEFPFDVFDAEDEESVLGYYGIHPVLDDEERVEVRAGLLEMAGTAQTAEIARLMTVEPAPQGLYRCRYANRTTQSVGFGEWVESLPEKLRGGFGSLG</sequence>